<dbReference type="OrthoDB" id="9790194at2"/>
<dbReference type="PROSITE" id="PS51352">
    <property type="entry name" value="THIOREDOXIN_2"/>
    <property type="match status" value="1"/>
</dbReference>
<keyword evidence="4" id="KW-1015">Disulfide bond</keyword>
<dbReference type="KEGG" id="pstg:E8M01_23775"/>
<evidence type="ECO:0000313" key="6">
    <source>
        <dbReference type="EMBL" id="QCI66997.1"/>
    </source>
</evidence>
<dbReference type="GO" id="GO:0046872">
    <property type="term" value="F:metal ion binding"/>
    <property type="evidence" value="ECO:0007669"/>
    <property type="project" value="UniProtKB-KW"/>
</dbReference>
<feature type="domain" description="Thioredoxin" evidence="5">
    <location>
        <begin position="41"/>
        <end position="202"/>
    </location>
</feature>
<evidence type="ECO:0000256" key="4">
    <source>
        <dbReference type="PIRSR" id="PIRSR603782-2"/>
    </source>
</evidence>
<feature type="binding site" evidence="3">
    <location>
        <position position="83"/>
    </location>
    <ligand>
        <name>Cu cation</name>
        <dbReference type="ChEBI" id="CHEBI:23378"/>
    </ligand>
</feature>
<feature type="binding site" evidence="3">
    <location>
        <position position="79"/>
    </location>
    <ligand>
        <name>Cu cation</name>
        <dbReference type="ChEBI" id="CHEBI:23378"/>
    </ligand>
</feature>
<keyword evidence="2 3" id="KW-0186">Copper</keyword>
<dbReference type="Gene3D" id="3.40.30.10">
    <property type="entry name" value="Glutaredoxin"/>
    <property type="match status" value="1"/>
</dbReference>
<evidence type="ECO:0000256" key="1">
    <source>
        <dbReference type="ARBA" id="ARBA00010996"/>
    </source>
</evidence>
<gene>
    <name evidence="6" type="ORF">E8M01_23775</name>
</gene>
<dbReference type="SUPFAM" id="SSF52833">
    <property type="entry name" value="Thioredoxin-like"/>
    <property type="match status" value="1"/>
</dbReference>
<reference evidence="6 7" key="1">
    <citation type="submission" date="2019-04" db="EMBL/GenBank/DDBJ databases">
        <title>Phreatobacter aquaticus sp. nov.</title>
        <authorList>
            <person name="Choi A."/>
        </authorList>
    </citation>
    <scope>NUCLEOTIDE SEQUENCE [LARGE SCALE GENOMIC DNA]</scope>
    <source>
        <strain evidence="6 7">KCTC 52518</strain>
    </source>
</reference>
<evidence type="ECO:0000256" key="3">
    <source>
        <dbReference type="PIRSR" id="PIRSR603782-1"/>
    </source>
</evidence>
<feature type="disulfide bond" description="Redox-active" evidence="4">
    <location>
        <begin position="79"/>
        <end position="83"/>
    </location>
</feature>
<evidence type="ECO:0000256" key="2">
    <source>
        <dbReference type="ARBA" id="ARBA00023008"/>
    </source>
</evidence>
<comment type="similarity">
    <text evidence="1">Belongs to the SCO1/2 family.</text>
</comment>
<keyword evidence="7" id="KW-1185">Reference proteome</keyword>
<protein>
    <submittedName>
        <fullName evidence="6">SCO family protein</fullName>
    </submittedName>
</protein>
<sequence length="204" mass="22200">MTPLRFIRYGLWGLIAVIAAAGAWAYWQGPLPSPRSATTLLDRDAIGGPFELTDENGRRLSSTSLAGKPYAIFFGFTHCPDVCPTTMMEMANVIQELGDAARDFRVFFVSVDPVRDTPELLRVYTDSFDPRIIGLTGSEAEIAAAAKAFRAVYMKVPTEGETYTMEHTAIVYLMNGEGRLAGTIAYGEAHDAALDKVKRLLAGG</sequence>
<dbReference type="Proteomes" id="UP000298781">
    <property type="component" value="Chromosome"/>
</dbReference>
<dbReference type="Pfam" id="PF02630">
    <property type="entry name" value="SCO1-SenC"/>
    <property type="match status" value="1"/>
</dbReference>
<keyword evidence="3" id="KW-0479">Metal-binding</keyword>
<dbReference type="InterPro" id="IPR036249">
    <property type="entry name" value="Thioredoxin-like_sf"/>
</dbReference>
<dbReference type="CDD" id="cd02968">
    <property type="entry name" value="SCO"/>
    <property type="match status" value="1"/>
</dbReference>
<accession>A0A4D7BGS0</accession>
<dbReference type="InterPro" id="IPR013766">
    <property type="entry name" value="Thioredoxin_domain"/>
</dbReference>
<proteinExistence type="inferred from homology"/>
<dbReference type="AlphaFoldDB" id="A0A4D7BGS0"/>
<organism evidence="6 7">
    <name type="scientific">Phreatobacter stygius</name>
    <dbReference type="NCBI Taxonomy" id="1940610"/>
    <lineage>
        <taxon>Bacteria</taxon>
        <taxon>Pseudomonadati</taxon>
        <taxon>Pseudomonadota</taxon>
        <taxon>Alphaproteobacteria</taxon>
        <taxon>Hyphomicrobiales</taxon>
        <taxon>Phreatobacteraceae</taxon>
        <taxon>Phreatobacter</taxon>
    </lineage>
</organism>
<dbReference type="PANTHER" id="PTHR12151:SF25">
    <property type="entry name" value="LINALOOL DEHYDRATASE_ISOMERASE DOMAIN-CONTAINING PROTEIN"/>
    <property type="match status" value="1"/>
</dbReference>
<dbReference type="RefSeq" id="WP_136962435.1">
    <property type="nucleotide sequence ID" value="NZ_CP039690.1"/>
</dbReference>
<dbReference type="FunFam" id="3.40.30.10:FF:000013">
    <property type="entry name" value="Blast:Protein SCO1 homolog, mitochondrial"/>
    <property type="match status" value="1"/>
</dbReference>
<evidence type="ECO:0000259" key="5">
    <source>
        <dbReference type="PROSITE" id="PS51352"/>
    </source>
</evidence>
<dbReference type="InterPro" id="IPR003782">
    <property type="entry name" value="SCO1/SenC"/>
</dbReference>
<name>A0A4D7BGS0_9HYPH</name>
<dbReference type="PANTHER" id="PTHR12151">
    <property type="entry name" value="ELECTRON TRANSPORT PROTIN SCO1/SENC FAMILY MEMBER"/>
    <property type="match status" value="1"/>
</dbReference>
<dbReference type="EMBL" id="CP039690">
    <property type="protein sequence ID" value="QCI66997.1"/>
    <property type="molecule type" value="Genomic_DNA"/>
</dbReference>
<evidence type="ECO:0000313" key="7">
    <source>
        <dbReference type="Proteomes" id="UP000298781"/>
    </source>
</evidence>
<feature type="binding site" evidence="3">
    <location>
        <position position="167"/>
    </location>
    <ligand>
        <name>Cu cation</name>
        <dbReference type="ChEBI" id="CHEBI:23378"/>
    </ligand>
</feature>